<protein>
    <recommendedName>
        <fullName evidence="7">Cardiolipin synthase N-terminal domain-containing protein</fullName>
    </recommendedName>
</protein>
<reference evidence="8" key="1">
    <citation type="journal article" date="2014" name="Int. J. Syst. Evol. Microbiol.">
        <title>Complete genome sequence of Corynebacterium casei LMG S-19264T (=DSM 44701T), isolated from a smear-ripened cheese.</title>
        <authorList>
            <consortium name="US DOE Joint Genome Institute (JGI-PGF)"/>
            <person name="Walter F."/>
            <person name="Albersmeier A."/>
            <person name="Kalinowski J."/>
            <person name="Ruckert C."/>
        </authorList>
    </citation>
    <scope>NUCLEOTIDE SEQUENCE</scope>
    <source>
        <strain evidence="8">KCTC 12711</strain>
    </source>
</reference>
<accession>A0A918RNA4</accession>
<evidence type="ECO:0000259" key="7">
    <source>
        <dbReference type="Pfam" id="PF13396"/>
    </source>
</evidence>
<proteinExistence type="predicted"/>
<dbReference type="EMBL" id="BMXA01000002">
    <property type="protein sequence ID" value="GHA06567.1"/>
    <property type="molecule type" value="Genomic_DNA"/>
</dbReference>
<comment type="caution">
    <text evidence="8">The sequence shown here is derived from an EMBL/GenBank/DDBJ whole genome shotgun (WGS) entry which is preliminary data.</text>
</comment>
<evidence type="ECO:0000256" key="3">
    <source>
        <dbReference type="ARBA" id="ARBA00022692"/>
    </source>
</evidence>
<keyword evidence="5 6" id="KW-0472">Membrane</keyword>
<gene>
    <name evidence="8" type="ORF">GCM10008090_15300</name>
</gene>
<evidence type="ECO:0000256" key="1">
    <source>
        <dbReference type="ARBA" id="ARBA00004651"/>
    </source>
</evidence>
<comment type="subcellular location">
    <subcellularLocation>
        <location evidence="1">Cell membrane</location>
        <topology evidence="1">Multi-pass membrane protein</topology>
    </subcellularLocation>
</comment>
<dbReference type="RefSeq" id="WP_189399524.1">
    <property type="nucleotide sequence ID" value="NZ_BMXA01000002.1"/>
</dbReference>
<keyword evidence="2" id="KW-1003">Cell membrane</keyword>
<dbReference type="InterPro" id="IPR027379">
    <property type="entry name" value="CLS_N"/>
</dbReference>
<feature type="domain" description="Cardiolipin synthase N-terminal" evidence="7">
    <location>
        <begin position="12"/>
        <end position="54"/>
    </location>
</feature>
<name>A0A918RNA4_9GAMM</name>
<dbReference type="Proteomes" id="UP000614811">
    <property type="component" value="Unassembled WGS sequence"/>
</dbReference>
<feature type="transmembrane region" description="Helical" evidence="6">
    <location>
        <begin position="33"/>
        <end position="52"/>
    </location>
</feature>
<keyword evidence="4 6" id="KW-1133">Transmembrane helix</keyword>
<evidence type="ECO:0000313" key="8">
    <source>
        <dbReference type="EMBL" id="GHA06567.1"/>
    </source>
</evidence>
<keyword evidence="9" id="KW-1185">Reference proteome</keyword>
<organism evidence="8 9">
    <name type="scientific">Arenicella chitinivorans</name>
    <dbReference type="NCBI Taxonomy" id="1329800"/>
    <lineage>
        <taxon>Bacteria</taxon>
        <taxon>Pseudomonadati</taxon>
        <taxon>Pseudomonadota</taxon>
        <taxon>Gammaproteobacteria</taxon>
        <taxon>Arenicellales</taxon>
        <taxon>Arenicellaceae</taxon>
        <taxon>Arenicella</taxon>
    </lineage>
</organism>
<reference evidence="8" key="2">
    <citation type="submission" date="2020-09" db="EMBL/GenBank/DDBJ databases">
        <authorList>
            <person name="Sun Q."/>
            <person name="Kim S."/>
        </authorList>
    </citation>
    <scope>NUCLEOTIDE SEQUENCE</scope>
    <source>
        <strain evidence="8">KCTC 12711</strain>
    </source>
</reference>
<evidence type="ECO:0000256" key="4">
    <source>
        <dbReference type="ARBA" id="ARBA00022989"/>
    </source>
</evidence>
<evidence type="ECO:0000256" key="5">
    <source>
        <dbReference type="ARBA" id="ARBA00023136"/>
    </source>
</evidence>
<evidence type="ECO:0000256" key="6">
    <source>
        <dbReference type="SAM" id="Phobius"/>
    </source>
</evidence>
<keyword evidence="3 6" id="KW-0812">Transmembrane</keyword>
<dbReference type="Pfam" id="PF13396">
    <property type="entry name" value="PLDc_N"/>
    <property type="match status" value="1"/>
</dbReference>
<evidence type="ECO:0000256" key="2">
    <source>
        <dbReference type="ARBA" id="ARBA00022475"/>
    </source>
</evidence>
<dbReference type="AlphaFoldDB" id="A0A918RNA4"/>
<evidence type="ECO:0000313" key="9">
    <source>
        <dbReference type="Proteomes" id="UP000614811"/>
    </source>
</evidence>
<dbReference type="GO" id="GO:0005886">
    <property type="term" value="C:plasma membrane"/>
    <property type="evidence" value="ECO:0007669"/>
    <property type="project" value="UniProtKB-SubCell"/>
</dbReference>
<sequence length="57" mass="6266">MIETILAIIHLALALWAIINIFGAKVGLVEKLLWLVLVLVLPLIGLIIWYFAGPKSA</sequence>